<evidence type="ECO:0008006" key="4">
    <source>
        <dbReference type="Google" id="ProtNLM"/>
    </source>
</evidence>
<sequence length="198" mass="21454">MLAWSWSMSLPRLWNWRLSCGPCILCACFCRACCVNASRSDTKSSSTWSLLGASAKSDAACSSAPTADTIAETSCVAEARTCTTSMRLRFKNPASDHHTRAAPPCRNPGLSAGCRNPTNTWRASSWSLPLPRGDQAAEFSPPSIQRRSTNQPTDQSFTSAHKDLSNSQGILLNPKIPLAPDLDSTYMYSAHSKEQLPA</sequence>
<name>A0A0A9DVS1_ARUDO</name>
<dbReference type="EMBL" id="GBRH01208140">
    <property type="protein sequence ID" value="JAD89755.1"/>
    <property type="molecule type" value="Transcribed_RNA"/>
</dbReference>
<feature type="signal peptide" evidence="2">
    <location>
        <begin position="1"/>
        <end position="37"/>
    </location>
</feature>
<evidence type="ECO:0000256" key="1">
    <source>
        <dbReference type="SAM" id="MobiDB-lite"/>
    </source>
</evidence>
<accession>A0A0A9DVS1</accession>
<organism evidence="3">
    <name type="scientific">Arundo donax</name>
    <name type="common">Giant reed</name>
    <name type="synonym">Donax arundinaceus</name>
    <dbReference type="NCBI Taxonomy" id="35708"/>
    <lineage>
        <taxon>Eukaryota</taxon>
        <taxon>Viridiplantae</taxon>
        <taxon>Streptophyta</taxon>
        <taxon>Embryophyta</taxon>
        <taxon>Tracheophyta</taxon>
        <taxon>Spermatophyta</taxon>
        <taxon>Magnoliopsida</taxon>
        <taxon>Liliopsida</taxon>
        <taxon>Poales</taxon>
        <taxon>Poaceae</taxon>
        <taxon>PACMAD clade</taxon>
        <taxon>Arundinoideae</taxon>
        <taxon>Arundineae</taxon>
        <taxon>Arundo</taxon>
    </lineage>
</organism>
<feature type="compositionally biased region" description="Polar residues" evidence="1">
    <location>
        <begin position="142"/>
        <end position="170"/>
    </location>
</feature>
<reference evidence="3" key="1">
    <citation type="submission" date="2014-09" db="EMBL/GenBank/DDBJ databases">
        <authorList>
            <person name="Magalhaes I.L.F."/>
            <person name="Oliveira U."/>
            <person name="Santos F.R."/>
            <person name="Vidigal T.H.D.A."/>
            <person name="Brescovit A.D."/>
            <person name="Santos A.J."/>
        </authorList>
    </citation>
    <scope>NUCLEOTIDE SEQUENCE</scope>
    <source>
        <tissue evidence="3">Shoot tissue taken approximately 20 cm above the soil surface</tissue>
    </source>
</reference>
<feature type="region of interest" description="Disordered" evidence="1">
    <location>
        <begin position="125"/>
        <end position="176"/>
    </location>
</feature>
<dbReference type="AlphaFoldDB" id="A0A0A9DVS1"/>
<evidence type="ECO:0000313" key="3">
    <source>
        <dbReference type="EMBL" id="JAD89755.1"/>
    </source>
</evidence>
<feature type="chain" id="PRO_5002045133" description="Secreted protein" evidence="2">
    <location>
        <begin position="38"/>
        <end position="198"/>
    </location>
</feature>
<reference evidence="3" key="2">
    <citation type="journal article" date="2015" name="Data Brief">
        <title>Shoot transcriptome of the giant reed, Arundo donax.</title>
        <authorList>
            <person name="Barrero R.A."/>
            <person name="Guerrero F.D."/>
            <person name="Moolhuijzen P."/>
            <person name="Goolsby J.A."/>
            <person name="Tidwell J."/>
            <person name="Bellgard S.E."/>
            <person name="Bellgard M.I."/>
        </authorList>
    </citation>
    <scope>NUCLEOTIDE SEQUENCE</scope>
    <source>
        <tissue evidence="3">Shoot tissue taken approximately 20 cm above the soil surface</tissue>
    </source>
</reference>
<keyword evidence="2" id="KW-0732">Signal</keyword>
<proteinExistence type="predicted"/>
<evidence type="ECO:0000256" key="2">
    <source>
        <dbReference type="SAM" id="SignalP"/>
    </source>
</evidence>
<protein>
    <recommendedName>
        <fullName evidence="4">Secreted protein</fullName>
    </recommendedName>
</protein>